<feature type="non-terminal residue" evidence="1">
    <location>
        <position position="89"/>
    </location>
</feature>
<name>A0A2K3L8M6_TRIPR</name>
<proteinExistence type="predicted"/>
<dbReference type="EMBL" id="ASHM01028225">
    <property type="protein sequence ID" value="PNX74891.1"/>
    <property type="molecule type" value="Genomic_DNA"/>
</dbReference>
<reference evidence="1 2" key="2">
    <citation type="journal article" date="2017" name="Front. Plant Sci.">
        <title>Gene Classification and Mining of Molecular Markers Useful in Red Clover (Trifolium pratense) Breeding.</title>
        <authorList>
            <person name="Istvanek J."/>
            <person name="Dluhosova J."/>
            <person name="Dluhos P."/>
            <person name="Patkova L."/>
            <person name="Nedelnik J."/>
            <person name="Repkova J."/>
        </authorList>
    </citation>
    <scope>NUCLEOTIDE SEQUENCE [LARGE SCALE GENOMIC DNA]</scope>
    <source>
        <strain evidence="2">cv. Tatra</strain>
        <tissue evidence="1">Young leaves</tissue>
    </source>
</reference>
<accession>A0A2K3L8M6</accession>
<sequence>MIHIHLTYADACDLVLVVGIISYGPDVQPNGEAKCVKGCLLVLRLDNVQNSPDGFKTFYLNGSIAVLSSAHLKVQYSFSYRLPADDALL</sequence>
<gene>
    <name evidence="1" type="ORF">L195_g030820</name>
</gene>
<evidence type="ECO:0000313" key="2">
    <source>
        <dbReference type="Proteomes" id="UP000236291"/>
    </source>
</evidence>
<organism evidence="1 2">
    <name type="scientific">Trifolium pratense</name>
    <name type="common">Red clover</name>
    <dbReference type="NCBI Taxonomy" id="57577"/>
    <lineage>
        <taxon>Eukaryota</taxon>
        <taxon>Viridiplantae</taxon>
        <taxon>Streptophyta</taxon>
        <taxon>Embryophyta</taxon>
        <taxon>Tracheophyta</taxon>
        <taxon>Spermatophyta</taxon>
        <taxon>Magnoliopsida</taxon>
        <taxon>eudicotyledons</taxon>
        <taxon>Gunneridae</taxon>
        <taxon>Pentapetalae</taxon>
        <taxon>rosids</taxon>
        <taxon>fabids</taxon>
        <taxon>Fabales</taxon>
        <taxon>Fabaceae</taxon>
        <taxon>Papilionoideae</taxon>
        <taxon>50 kb inversion clade</taxon>
        <taxon>NPAAA clade</taxon>
        <taxon>Hologalegina</taxon>
        <taxon>IRL clade</taxon>
        <taxon>Trifolieae</taxon>
        <taxon>Trifolium</taxon>
    </lineage>
</organism>
<protein>
    <submittedName>
        <fullName evidence="1">Uncharacterized protein</fullName>
    </submittedName>
</protein>
<reference evidence="1 2" key="1">
    <citation type="journal article" date="2014" name="Am. J. Bot.">
        <title>Genome assembly and annotation for red clover (Trifolium pratense; Fabaceae).</title>
        <authorList>
            <person name="Istvanek J."/>
            <person name="Jaros M."/>
            <person name="Krenek A."/>
            <person name="Repkova J."/>
        </authorList>
    </citation>
    <scope>NUCLEOTIDE SEQUENCE [LARGE SCALE GENOMIC DNA]</scope>
    <source>
        <strain evidence="2">cv. Tatra</strain>
        <tissue evidence="1">Young leaves</tissue>
    </source>
</reference>
<comment type="caution">
    <text evidence="1">The sequence shown here is derived from an EMBL/GenBank/DDBJ whole genome shotgun (WGS) entry which is preliminary data.</text>
</comment>
<evidence type="ECO:0000313" key="1">
    <source>
        <dbReference type="EMBL" id="PNX74891.1"/>
    </source>
</evidence>
<dbReference type="AlphaFoldDB" id="A0A2K3L8M6"/>
<dbReference type="Proteomes" id="UP000236291">
    <property type="component" value="Unassembled WGS sequence"/>
</dbReference>